<organism evidence="1 2">
    <name type="scientific">Methylacidiphilum infernorum (isolate V4)</name>
    <name type="common">Methylokorus infernorum (strain V4)</name>
    <dbReference type="NCBI Taxonomy" id="481448"/>
    <lineage>
        <taxon>Bacteria</taxon>
        <taxon>Pseudomonadati</taxon>
        <taxon>Verrucomicrobiota</taxon>
        <taxon>Methylacidiphilae</taxon>
        <taxon>Methylacidiphilales</taxon>
        <taxon>Methylacidiphilaceae</taxon>
        <taxon>Methylacidiphilum (ex Ratnadevi et al. 2023)</taxon>
    </lineage>
</organism>
<dbReference type="EMBL" id="CP000975">
    <property type="protein sequence ID" value="ACD82768.1"/>
    <property type="molecule type" value="Genomic_DNA"/>
</dbReference>
<gene>
    <name evidence="1" type="ordered locus">Minf_0713</name>
</gene>
<dbReference type="HOGENOM" id="CLU_3390245_0_0_0"/>
<protein>
    <submittedName>
        <fullName evidence="1">Uncharacterized protein</fullName>
    </submittedName>
</protein>
<proteinExistence type="predicted"/>
<reference evidence="1 2" key="1">
    <citation type="journal article" date="2008" name="Biol. Direct">
        <title>Complete genome sequence of the extremely acidophilic methanotroph isolate V4, Methylacidiphilum infernorum, a representative of the bacterial phylum Verrucomicrobia.</title>
        <authorList>
            <person name="Hou S."/>
            <person name="Makarova K.S."/>
            <person name="Saw J.H."/>
            <person name="Senin P."/>
            <person name="Ly B.V."/>
            <person name="Zhou Z."/>
            <person name="Ren Y."/>
            <person name="Wang J."/>
            <person name="Galperin M.Y."/>
            <person name="Omelchenko M.V."/>
            <person name="Wolf Y.I."/>
            <person name="Yutin N."/>
            <person name="Koonin E.V."/>
            <person name="Stott M.B."/>
            <person name="Mountain B.W."/>
            <person name="Crowe M.A."/>
            <person name="Smirnova A.V."/>
            <person name="Dunfield P.F."/>
            <person name="Feng L."/>
            <person name="Wang L."/>
            <person name="Alam M."/>
        </authorList>
    </citation>
    <scope>NUCLEOTIDE SEQUENCE [LARGE SCALE GENOMIC DNA]</scope>
    <source>
        <strain evidence="2">Isolate V4</strain>
    </source>
</reference>
<evidence type="ECO:0000313" key="1">
    <source>
        <dbReference type="EMBL" id="ACD82768.1"/>
    </source>
</evidence>
<dbReference type="Proteomes" id="UP000009149">
    <property type="component" value="Chromosome"/>
</dbReference>
<sequence length="32" mass="4070">MRKTLRSAHKTLEKFKYLSCSFLFYFFLFLRF</sequence>
<evidence type="ECO:0000313" key="2">
    <source>
        <dbReference type="Proteomes" id="UP000009149"/>
    </source>
</evidence>
<dbReference type="KEGG" id="min:Minf_0713"/>
<dbReference type="AlphaFoldDB" id="B3E0L4"/>
<name>B3E0L4_METI4</name>
<accession>B3E0L4</accession>